<organism evidence="2">
    <name type="scientific">Heligmosomoides polygyrus</name>
    <name type="common">Parasitic roundworm</name>
    <dbReference type="NCBI Taxonomy" id="6339"/>
    <lineage>
        <taxon>Eukaryota</taxon>
        <taxon>Metazoa</taxon>
        <taxon>Ecdysozoa</taxon>
        <taxon>Nematoda</taxon>
        <taxon>Chromadorea</taxon>
        <taxon>Rhabditida</taxon>
        <taxon>Rhabditina</taxon>
        <taxon>Rhabditomorpha</taxon>
        <taxon>Strongyloidea</taxon>
        <taxon>Heligmosomidae</taxon>
        <taxon>Heligmosomoides</taxon>
    </lineage>
</organism>
<proteinExistence type="predicted"/>
<evidence type="ECO:0000313" key="4">
    <source>
        <dbReference type="WBParaSite" id="HPBE_0002212001-mRNA-1"/>
    </source>
</evidence>
<name>A0A3P8BSN1_HELPZ</name>
<dbReference type="WBParaSite" id="HPBE_0002212001-mRNA-1">
    <property type="protein sequence ID" value="HPBE_0002212001-mRNA-1"/>
    <property type="gene ID" value="HPBE_0002212001"/>
</dbReference>
<dbReference type="EMBL" id="UZAH01033675">
    <property type="protein sequence ID" value="VDP30517.1"/>
    <property type="molecule type" value="Genomic_DNA"/>
</dbReference>
<dbReference type="OrthoDB" id="5806211at2759"/>
<evidence type="ECO:0000313" key="2">
    <source>
        <dbReference type="EMBL" id="VDP30517.1"/>
    </source>
</evidence>
<reference evidence="4" key="2">
    <citation type="submission" date="2019-09" db="UniProtKB">
        <authorList>
            <consortium name="WormBaseParasite"/>
        </authorList>
    </citation>
    <scope>IDENTIFICATION</scope>
</reference>
<keyword evidence="3" id="KW-1185">Reference proteome</keyword>
<dbReference type="Proteomes" id="UP000050761">
    <property type="component" value="Unassembled WGS sequence"/>
</dbReference>
<dbReference type="AlphaFoldDB" id="A0A3P8BSN1"/>
<feature type="region of interest" description="Disordered" evidence="1">
    <location>
        <begin position="1"/>
        <end position="24"/>
    </location>
</feature>
<reference evidence="2 3" key="1">
    <citation type="submission" date="2018-11" db="EMBL/GenBank/DDBJ databases">
        <authorList>
            <consortium name="Pathogen Informatics"/>
        </authorList>
    </citation>
    <scope>NUCLEOTIDE SEQUENCE [LARGE SCALE GENOMIC DNA]</scope>
</reference>
<gene>
    <name evidence="2" type="ORF">HPBE_LOCUS22119</name>
</gene>
<sequence>MQLRRDLGPLVARPRGASPGGGWGMEREPNVTVYCPETQWKTSRTALLYKKGDVHNISNYRPTCLLSVAYKLFTRVQ</sequence>
<evidence type="ECO:0000256" key="1">
    <source>
        <dbReference type="SAM" id="MobiDB-lite"/>
    </source>
</evidence>
<evidence type="ECO:0000313" key="3">
    <source>
        <dbReference type="Proteomes" id="UP000050761"/>
    </source>
</evidence>
<accession>A0A3P8BSN1</accession>
<protein>
    <submittedName>
        <fullName evidence="2 4">Uncharacterized protein</fullName>
    </submittedName>
</protein>